<keyword evidence="3" id="KW-1185">Reference proteome</keyword>
<dbReference type="EMBL" id="VIEB01000591">
    <property type="protein sequence ID" value="TQD85573.1"/>
    <property type="molecule type" value="Genomic_DNA"/>
</dbReference>
<name>A0A540LGI3_MALBA</name>
<protein>
    <submittedName>
        <fullName evidence="2">Uncharacterized protein</fullName>
    </submittedName>
</protein>
<accession>A0A540LGI3</accession>
<sequence>MSLNEYRPPNLFLLRSLSSTVSALLLESWPPPAGSPLRSSGACRPDRRHRRSGTRTLTSRTGLPRRRSSSTDVTSSTGWLSWRPIRVISLGMRSSIATSKPWLPLSEVRKKQE</sequence>
<dbReference type="AlphaFoldDB" id="A0A540LGI3"/>
<evidence type="ECO:0000313" key="2">
    <source>
        <dbReference type="EMBL" id="TQD85573.1"/>
    </source>
</evidence>
<reference evidence="2 3" key="1">
    <citation type="journal article" date="2019" name="G3 (Bethesda)">
        <title>Sequencing of a Wild Apple (Malus baccata) Genome Unravels the Differences Between Cultivated and Wild Apple Species Regarding Disease Resistance and Cold Tolerance.</title>
        <authorList>
            <person name="Chen X."/>
        </authorList>
    </citation>
    <scope>NUCLEOTIDE SEQUENCE [LARGE SCALE GENOMIC DNA]</scope>
    <source>
        <strain evidence="3">cv. Shandingzi</strain>
        <tissue evidence="2">Leaves</tissue>
    </source>
</reference>
<feature type="region of interest" description="Disordered" evidence="1">
    <location>
        <begin position="30"/>
        <end position="77"/>
    </location>
</feature>
<evidence type="ECO:0000313" key="3">
    <source>
        <dbReference type="Proteomes" id="UP000315295"/>
    </source>
</evidence>
<organism evidence="2 3">
    <name type="scientific">Malus baccata</name>
    <name type="common">Siberian crab apple</name>
    <name type="synonym">Pyrus baccata</name>
    <dbReference type="NCBI Taxonomy" id="106549"/>
    <lineage>
        <taxon>Eukaryota</taxon>
        <taxon>Viridiplantae</taxon>
        <taxon>Streptophyta</taxon>
        <taxon>Embryophyta</taxon>
        <taxon>Tracheophyta</taxon>
        <taxon>Spermatophyta</taxon>
        <taxon>Magnoliopsida</taxon>
        <taxon>eudicotyledons</taxon>
        <taxon>Gunneridae</taxon>
        <taxon>Pentapetalae</taxon>
        <taxon>rosids</taxon>
        <taxon>fabids</taxon>
        <taxon>Rosales</taxon>
        <taxon>Rosaceae</taxon>
        <taxon>Amygdaloideae</taxon>
        <taxon>Maleae</taxon>
        <taxon>Malus</taxon>
    </lineage>
</organism>
<evidence type="ECO:0000256" key="1">
    <source>
        <dbReference type="SAM" id="MobiDB-lite"/>
    </source>
</evidence>
<gene>
    <name evidence="2" type="ORF">C1H46_028885</name>
</gene>
<proteinExistence type="predicted"/>
<dbReference type="Proteomes" id="UP000315295">
    <property type="component" value="Unassembled WGS sequence"/>
</dbReference>
<comment type="caution">
    <text evidence="2">The sequence shown here is derived from an EMBL/GenBank/DDBJ whole genome shotgun (WGS) entry which is preliminary data.</text>
</comment>